<feature type="compositionally biased region" description="Low complexity" evidence="3">
    <location>
        <begin position="31"/>
        <end position="40"/>
    </location>
</feature>
<dbReference type="InterPro" id="IPR012677">
    <property type="entry name" value="Nucleotide-bd_a/b_plait_sf"/>
</dbReference>
<evidence type="ECO:0000256" key="1">
    <source>
        <dbReference type="ARBA" id="ARBA00022884"/>
    </source>
</evidence>
<dbReference type="CDD" id="cd00590">
    <property type="entry name" value="RRM_SF"/>
    <property type="match status" value="1"/>
</dbReference>
<feature type="compositionally biased region" description="Low complexity" evidence="3">
    <location>
        <begin position="138"/>
        <end position="150"/>
    </location>
</feature>
<evidence type="ECO:0000313" key="5">
    <source>
        <dbReference type="EMBL" id="KAK8083094.1"/>
    </source>
</evidence>
<gene>
    <name evidence="5" type="ORF">PG996_001875</name>
</gene>
<protein>
    <recommendedName>
        <fullName evidence="4">RRM domain-containing protein</fullName>
    </recommendedName>
</protein>
<dbReference type="InterPro" id="IPR035979">
    <property type="entry name" value="RBD_domain_sf"/>
</dbReference>
<feature type="compositionally biased region" description="Polar residues" evidence="3">
    <location>
        <begin position="109"/>
        <end position="120"/>
    </location>
</feature>
<proteinExistence type="predicted"/>
<feature type="region of interest" description="Disordered" evidence="3">
    <location>
        <begin position="21"/>
        <end position="207"/>
    </location>
</feature>
<dbReference type="InterPro" id="IPR000504">
    <property type="entry name" value="RRM_dom"/>
</dbReference>
<dbReference type="EMBL" id="JAQQWM010000001">
    <property type="protein sequence ID" value="KAK8083094.1"/>
    <property type="molecule type" value="Genomic_DNA"/>
</dbReference>
<comment type="caution">
    <text evidence="5">The sequence shown here is derived from an EMBL/GenBank/DDBJ whole genome shotgun (WGS) entry which is preliminary data.</text>
</comment>
<dbReference type="Pfam" id="PF00076">
    <property type="entry name" value="RRM_1"/>
    <property type="match status" value="1"/>
</dbReference>
<dbReference type="Proteomes" id="UP001446871">
    <property type="component" value="Unassembled WGS sequence"/>
</dbReference>
<feature type="domain" description="RRM" evidence="4">
    <location>
        <begin position="217"/>
        <end position="300"/>
    </location>
</feature>
<dbReference type="PROSITE" id="PS50102">
    <property type="entry name" value="RRM"/>
    <property type="match status" value="1"/>
</dbReference>
<feature type="compositionally biased region" description="Low complexity" evidence="3">
    <location>
        <begin position="188"/>
        <end position="200"/>
    </location>
</feature>
<evidence type="ECO:0000313" key="6">
    <source>
        <dbReference type="Proteomes" id="UP001446871"/>
    </source>
</evidence>
<reference evidence="5 6" key="1">
    <citation type="submission" date="2023-01" db="EMBL/GenBank/DDBJ databases">
        <title>Analysis of 21 Apiospora genomes using comparative genomics revels a genus with tremendous synthesis potential of carbohydrate active enzymes and secondary metabolites.</title>
        <authorList>
            <person name="Sorensen T."/>
        </authorList>
    </citation>
    <scope>NUCLEOTIDE SEQUENCE [LARGE SCALE GENOMIC DNA]</scope>
    <source>
        <strain evidence="5 6">CBS 83171</strain>
    </source>
</reference>
<dbReference type="SUPFAM" id="SSF54928">
    <property type="entry name" value="RNA-binding domain, RBD"/>
    <property type="match status" value="1"/>
</dbReference>
<keyword evidence="1 2" id="KW-0694">RNA-binding</keyword>
<evidence type="ECO:0000259" key="4">
    <source>
        <dbReference type="PROSITE" id="PS50102"/>
    </source>
</evidence>
<feature type="compositionally biased region" description="Low complexity" evidence="3">
    <location>
        <begin position="49"/>
        <end position="62"/>
    </location>
</feature>
<organism evidence="5 6">
    <name type="scientific">Apiospora saccharicola</name>
    <dbReference type="NCBI Taxonomy" id="335842"/>
    <lineage>
        <taxon>Eukaryota</taxon>
        <taxon>Fungi</taxon>
        <taxon>Dikarya</taxon>
        <taxon>Ascomycota</taxon>
        <taxon>Pezizomycotina</taxon>
        <taxon>Sordariomycetes</taxon>
        <taxon>Xylariomycetidae</taxon>
        <taxon>Amphisphaeriales</taxon>
        <taxon>Apiosporaceae</taxon>
        <taxon>Apiospora</taxon>
    </lineage>
</organism>
<dbReference type="InterPro" id="IPR050374">
    <property type="entry name" value="RRT5_SRSF_SR"/>
</dbReference>
<keyword evidence="6" id="KW-1185">Reference proteome</keyword>
<dbReference type="Gene3D" id="3.30.70.330">
    <property type="match status" value="1"/>
</dbReference>
<feature type="compositionally biased region" description="Polar residues" evidence="3">
    <location>
        <begin position="63"/>
        <end position="77"/>
    </location>
</feature>
<dbReference type="SMART" id="SM00360">
    <property type="entry name" value="RRM"/>
    <property type="match status" value="1"/>
</dbReference>
<sequence length="489" mass="53049">MELHYVAGRSGSKCEDDIATARADDNAAVSPLPDELTTPLPDDEPSTRPSPSQASSASPSASTVIHNTPKITSTANTGIIEGLASASPPLPSLKEAIDENGSEAEDQNPGGSNNDSTETGSRAPATGQPLRGHKPRPSVLSTVSGSTLVSPHLGTENIGANGGPMDRGLNPNVPVFHPNEDSHEHNGQQQHLQPQPQSPQKGRKHDCRTKEAIAENRRIYIGNLEFQVTHDDIAIFLEELGHYKPDCCCIYIPPPSRSKNPKTKPEHQNRGYCFVTYQDSDSATAAMNKINYKEFAGRKLVSRCCLPKGLTYVEHLDRQGLIRQGGPQIFPDGSSPDRHLASMNGYAANGYNGGGGVFGNDAIDIYRPPSDSTQADDRTIEVLNLPAVPGTYDNFKTYIQGQLNDIEITGVSEPIYQYSPQRPSFPFIQGSGPSVVSFHGCPWFYCYIQLGSKEDAENAFKKLDGMEFGYGGNIWKCRVNKSWKIHGSD</sequence>
<evidence type="ECO:0000256" key="2">
    <source>
        <dbReference type="PROSITE-ProRule" id="PRU00176"/>
    </source>
</evidence>
<name>A0ABR1WHV6_9PEZI</name>
<accession>A0ABR1WHV6</accession>
<evidence type="ECO:0000256" key="3">
    <source>
        <dbReference type="SAM" id="MobiDB-lite"/>
    </source>
</evidence>
<dbReference type="PANTHER" id="PTHR23003">
    <property type="entry name" value="RNA RECOGNITION MOTIF RRM DOMAIN CONTAINING PROTEIN"/>
    <property type="match status" value="1"/>
</dbReference>